<feature type="domain" description="PpiC" evidence="4">
    <location>
        <begin position="191"/>
        <end position="281"/>
    </location>
</feature>
<dbReference type="Pfam" id="PF13624">
    <property type="entry name" value="SurA_N_3"/>
    <property type="match status" value="1"/>
</dbReference>
<evidence type="ECO:0000313" key="6">
    <source>
        <dbReference type="Proteomes" id="UP000182763"/>
    </source>
</evidence>
<dbReference type="SUPFAM" id="SSF109998">
    <property type="entry name" value="Triger factor/SurA peptide-binding domain-like"/>
    <property type="match status" value="1"/>
</dbReference>
<dbReference type="STRING" id="1805029.AUK42_03495"/>
<dbReference type="Proteomes" id="UP000182763">
    <property type="component" value="Unassembled WGS sequence"/>
</dbReference>
<feature type="compositionally biased region" description="Low complexity" evidence="2">
    <location>
        <begin position="332"/>
        <end position="352"/>
    </location>
</feature>
<keyword evidence="3" id="KW-1133">Transmembrane helix</keyword>
<dbReference type="GO" id="GO:0003755">
    <property type="term" value="F:peptidyl-prolyl cis-trans isomerase activity"/>
    <property type="evidence" value="ECO:0007669"/>
    <property type="project" value="UniProtKB-KW"/>
</dbReference>
<protein>
    <recommendedName>
        <fullName evidence="4">PpiC domain-containing protein</fullName>
    </recommendedName>
</protein>
<dbReference type="PROSITE" id="PS01096">
    <property type="entry name" value="PPIC_PPIASE_1"/>
    <property type="match status" value="1"/>
</dbReference>
<dbReference type="InterPro" id="IPR027304">
    <property type="entry name" value="Trigger_fact/SurA_dom_sf"/>
</dbReference>
<keyword evidence="1" id="KW-0413">Isomerase</keyword>
<evidence type="ECO:0000256" key="2">
    <source>
        <dbReference type="SAM" id="MobiDB-lite"/>
    </source>
</evidence>
<evidence type="ECO:0000259" key="4">
    <source>
        <dbReference type="PROSITE" id="PS50198"/>
    </source>
</evidence>
<dbReference type="InterPro" id="IPR050245">
    <property type="entry name" value="PrsA_foldase"/>
</dbReference>
<evidence type="ECO:0000313" key="5">
    <source>
        <dbReference type="EMBL" id="OIP71387.1"/>
    </source>
</evidence>
<dbReference type="InterPro" id="IPR000297">
    <property type="entry name" value="PPIase_PpiC"/>
</dbReference>
<keyword evidence="3" id="KW-0812">Transmembrane</keyword>
<dbReference type="InterPro" id="IPR046357">
    <property type="entry name" value="PPIase_dom_sf"/>
</dbReference>
<dbReference type="EMBL" id="MNYY01000068">
    <property type="protein sequence ID" value="OIP71387.1"/>
    <property type="molecule type" value="Genomic_DNA"/>
</dbReference>
<gene>
    <name evidence="5" type="ORF">AUK42_03495</name>
</gene>
<keyword evidence="1" id="KW-0697">Rotamase</keyword>
<evidence type="ECO:0000256" key="3">
    <source>
        <dbReference type="SAM" id="Phobius"/>
    </source>
</evidence>
<dbReference type="PANTHER" id="PTHR47245">
    <property type="entry name" value="PEPTIDYLPROLYL ISOMERASE"/>
    <property type="match status" value="1"/>
</dbReference>
<feature type="non-terminal residue" evidence="5">
    <location>
        <position position="1"/>
    </location>
</feature>
<dbReference type="InterPro" id="IPR023058">
    <property type="entry name" value="PPIase_PpiC_CS"/>
</dbReference>
<organism evidence="5 6">
    <name type="scientific">Candidatus Infernicultor aquiphilus</name>
    <dbReference type="NCBI Taxonomy" id="1805029"/>
    <lineage>
        <taxon>Bacteria</taxon>
        <taxon>Pseudomonadati</taxon>
        <taxon>Atribacterota</taxon>
        <taxon>Candidatus Phoenicimicrobiia</taxon>
        <taxon>Candidatus Pheonicimicrobiales</taxon>
        <taxon>Candidatus Phoenicimicrobiaceae</taxon>
        <taxon>Candidatus Infernicultor</taxon>
    </lineage>
</organism>
<accession>A0A1J5GGJ7</accession>
<keyword evidence="3" id="KW-0472">Membrane</keyword>
<reference evidence="5 6" key="1">
    <citation type="journal article" date="2016" name="Environ. Microbiol.">
        <title>Genomic resolution of a cold subsurface aquifer community provides metabolic insights for novel microbes adapted to high CO concentrations.</title>
        <authorList>
            <person name="Probst A.J."/>
            <person name="Castelle C.J."/>
            <person name="Singh A."/>
            <person name="Brown C.T."/>
            <person name="Anantharaman K."/>
            <person name="Sharon I."/>
            <person name="Hug L.A."/>
            <person name="Burstein D."/>
            <person name="Emerson J.B."/>
            <person name="Thomas B.C."/>
            <person name="Banfield J.F."/>
        </authorList>
    </citation>
    <scope>NUCLEOTIDE SEQUENCE [LARGE SCALE GENOMIC DNA]</scope>
    <source>
        <strain evidence="5">CG2_30_33_13</strain>
    </source>
</reference>
<evidence type="ECO:0000256" key="1">
    <source>
        <dbReference type="PROSITE-ProRule" id="PRU00278"/>
    </source>
</evidence>
<dbReference type="Gene3D" id="1.10.4030.10">
    <property type="entry name" value="Porin chaperone SurA, peptide-binding domain"/>
    <property type="match status" value="1"/>
</dbReference>
<dbReference type="AlphaFoldDB" id="A0A1J5GGJ7"/>
<comment type="caution">
    <text evidence="5">The sequence shown here is derived from an EMBL/GenBank/DDBJ whole genome shotgun (WGS) entry which is preliminary data.</text>
</comment>
<dbReference type="Gene3D" id="3.10.50.40">
    <property type="match status" value="1"/>
</dbReference>
<dbReference type="Pfam" id="PF13145">
    <property type="entry name" value="Rotamase_2"/>
    <property type="match status" value="1"/>
</dbReference>
<sequence>KGDFRQIMMRTIRKYMKIILIIVIAAFGVSIFYGLGQYRSSQKTKYYIAEINGVGISYNQWQATFQNTISRYDNKTISSMDQSTINSLKNNILQQMINSELLFQQAKKEKVKISKNDIDSEIDKIKENFSSPEEFDNALKANNIALNQLQDDIKKQLMINYVLGEAKNKITITDDELLEYFNKNKDSFFEPEKVHALHIIVNTEEEANNILNKLKEGIIDFSELAKQKSIDASALNGGDLGFFTRGQMVKEFEDAAFSLKPGEISNVVKTEFGYHIIKLVEKKEAHNPTFEEAKENINNILKNQKEIEATQNLVSNLTANANIIIKYDFKSENQSSSSSPEETQTSNSTTTDSPREYSN</sequence>
<feature type="region of interest" description="Disordered" evidence="2">
    <location>
        <begin position="331"/>
        <end position="359"/>
    </location>
</feature>
<dbReference type="PANTHER" id="PTHR47245:SF2">
    <property type="entry name" value="PEPTIDYL-PROLYL CIS-TRANS ISOMERASE HP_0175-RELATED"/>
    <property type="match status" value="1"/>
</dbReference>
<dbReference type="PROSITE" id="PS50198">
    <property type="entry name" value="PPIC_PPIASE_2"/>
    <property type="match status" value="1"/>
</dbReference>
<name>A0A1J5GGJ7_9BACT</name>
<dbReference type="SUPFAM" id="SSF54534">
    <property type="entry name" value="FKBP-like"/>
    <property type="match status" value="1"/>
</dbReference>
<feature type="transmembrane region" description="Helical" evidence="3">
    <location>
        <begin position="15"/>
        <end position="35"/>
    </location>
</feature>
<proteinExistence type="predicted"/>